<keyword evidence="3" id="KW-0350">Heme biosynthesis</keyword>
<dbReference type="InterPro" id="IPR033659">
    <property type="entry name" value="Ferrochelatase_N"/>
</dbReference>
<dbReference type="SUPFAM" id="SSF53800">
    <property type="entry name" value="Chelatase"/>
    <property type="match status" value="1"/>
</dbReference>
<dbReference type="InterPro" id="IPR033644">
    <property type="entry name" value="Ferrochelatase_C"/>
</dbReference>
<proteinExistence type="inferred from homology"/>
<comment type="pathway">
    <text evidence="1">Porphyrin-containing compound metabolism; protoheme biosynthesis.</text>
</comment>
<keyword evidence="2" id="KW-0408">Iron</keyword>
<sequence length="385" mass="43110">MSAASGPTKAVLLVNLGTTDALSESALRRFLQQFLSDRRVIDVPRYVWYPILYGFILPFRPRKILPLYSSIWIHHHSGVLINGKTGGSPLTLYSESLVAKIQTVMNVKTKGAVVVRLAMRYGKNNIPLTLKALHDEFPTLRELEVLPLFPQYTSTTSACVYDEVFKFYTDVKRRCIPGLRTIRDYAVNPIYIGAIGSSLLNSIKMYVTTKAPADMDWRLTLKDQLPHIGIIITYHSIPLQYVYEHDDYPQRCEATTSAIKAYIERESSISFSDCLVHVYQSKFGNQPWLSPTLNDAVAAFPLPPNNPRKQAFSDEHSNKALLTKQADVCFAIAPGFAVDCVETLSEIKIEALELFEASGGHEFIYVPCLNDSDAHVTVLTSVLCV</sequence>
<dbReference type="InterPro" id="IPR001015">
    <property type="entry name" value="Ferrochelatase"/>
</dbReference>
<dbReference type="Gene3D" id="3.40.50.1400">
    <property type="match status" value="2"/>
</dbReference>
<evidence type="ECO:0000256" key="2">
    <source>
        <dbReference type="ARBA" id="ARBA00023004"/>
    </source>
</evidence>
<evidence type="ECO:0000256" key="1">
    <source>
        <dbReference type="ARBA" id="ARBA00004744"/>
    </source>
</evidence>
<dbReference type="EC" id="4.99.1.1" evidence="7"/>
<dbReference type="GO" id="GO:0006783">
    <property type="term" value="P:heme biosynthetic process"/>
    <property type="evidence" value="ECO:0007669"/>
    <property type="project" value="UniProtKB-KW"/>
</dbReference>
<evidence type="ECO:0000256" key="6">
    <source>
        <dbReference type="RuleBase" id="RU004185"/>
    </source>
</evidence>
<dbReference type="CDD" id="cd03411">
    <property type="entry name" value="Ferrochelatase_N"/>
    <property type="match status" value="1"/>
</dbReference>
<reference evidence="7" key="1">
    <citation type="journal article" date="2011" name="PLoS ONE">
        <title>Identification and Phylogenetic Analysis of Heme Synthesis Genes in Trypanosomatids and Their Bacterial Endosymbionts.</title>
        <authorList>
            <person name="Alves J.M.P."/>
            <person name="Voegtly L.J."/>
            <person name="Matveyev A.V."/>
            <person name="Lara A.M."/>
            <person name="da Silva F.M."/>
            <person name="Serrano M.G."/>
            <person name="Buck G.A."/>
            <person name="Teixeira M.M.G."/>
            <person name="Camargo E.P."/>
        </authorList>
    </citation>
    <scope>NUCLEOTIDE SEQUENCE</scope>
    <source>
        <strain evidence="7">TCC224</strain>
    </source>
</reference>
<name>G1C9Q8_9TRYP</name>
<accession>G1C9Q8</accession>
<evidence type="ECO:0000313" key="7">
    <source>
        <dbReference type="EMBL" id="AEM25311.1"/>
    </source>
</evidence>
<evidence type="ECO:0000256" key="4">
    <source>
        <dbReference type="ARBA" id="ARBA00023239"/>
    </source>
</evidence>
<dbReference type="CDD" id="cd00419">
    <property type="entry name" value="Ferrochelatase_C"/>
    <property type="match status" value="1"/>
</dbReference>
<dbReference type="HAMAP" id="MF_00323">
    <property type="entry name" value="Ferrochelatase"/>
    <property type="match status" value="1"/>
</dbReference>
<organism evidence="7">
    <name type="scientific">Endotrypanum schaudinni</name>
    <dbReference type="NCBI Taxonomy" id="5704"/>
    <lineage>
        <taxon>Eukaryota</taxon>
        <taxon>Discoba</taxon>
        <taxon>Euglenozoa</taxon>
        <taxon>Kinetoplastea</taxon>
        <taxon>Metakinetoplastina</taxon>
        <taxon>Trypanosomatida</taxon>
        <taxon>Trypanosomatidae</taxon>
        <taxon>Leishmaniinae</taxon>
        <taxon>Endotrypanum</taxon>
    </lineage>
</organism>
<dbReference type="AlphaFoldDB" id="G1C9Q8"/>
<keyword evidence="4 7" id="KW-0456">Lyase</keyword>
<gene>
    <name evidence="7" type="primary">FeCH</name>
</gene>
<dbReference type="GO" id="GO:0004325">
    <property type="term" value="F:ferrochelatase activity"/>
    <property type="evidence" value="ECO:0007669"/>
    <property type="project" value="InterPro"/>
</dbReference>
<dbReference type="PANTHER" id="PTHR11108:SF1">
    <property type="entry name" value="FERROCHELATASE, MITOCHONDRIAL"/>
    <property type="match status" value="1"/>
</dbReference>
<evidence type="ECO:0000256" key="5">
    <source>
        <dbReference type="ARBA" id="ARBA00023244"/>
    </source>
</evidence>
<comment type="similarity">
    <text evidence="6">Belongs to the ferrochelatase family.</text>
</comment>
<dbReference type="PANTHER" id="PTHR11108">
    <property type="entry name" value="FERROCHELATASE"/>
    <property type="match status" value="1"/>
</dbReference>
<keyword evidence="5" id="KW-0627">Porphyrin biosynthesis</keyword>
<protein>
    <submittedName>
        <fullName evidence="7">Ferrochelatase</fullName>
        <ecNumber evidence="7">4.99.1.1</ecNumber>
    </submittedName>
</protein>
<dbReference type="UniPathway" id="UPA00252"/>
<dbReference type="NCBIfam" id="TIGR00109">
    <property type="entry name" value="hemH"/>
    <property type="match status" value="1"/>
</dbReference>
<dbReference type="Pfam" id="PF00762">
    <property type="entry name" value="Ferrochelatase"/>
    <property type="match status" value="2"/>
</dbReference>
<evidence type="ECO:0000256" key="3">
    <source>
        <dbReference type="ARBA" id="ARBA00023133"/>
    </source>
</evidence>
<dbReference type="EMBL" id="JF756653">
    <property type="protein sequence ID" value="AEM25311.1"/>
    <property type="molecule type" value="Genomic_DNA"/>
</dbReference>